<evidence type="ECO:0000313" key="2">
    <source>
        <dbReference type="Proteomes" id="UP001157418"/>
    </source>
</evidence>
<protein>
    <submittedName>
        <fullName evidence="1">Uncharacterized protein</fullName>
    </submittedName>
</protein>
<evidence type="ECO:0000313" key="1">
    <source>
        <dbReference type="EMBL" id="CAH1452883.1"/>
    </source>
</evidence>
<gene>
    <name evidence="1" type="ORF">LVIROSA_LOCUS38169</name>
</gene>
<comment type="caution">
    <text evidence="1">The sequence shown here is derived from an EMBL/GenBank/DDBJ whole genome shotgun (WGS) entry which is preliminary data.</text>
</comment>
<dbReference type="AlphaFoldDB" id="A0AAU9PS47"/>
<reference evidence="1 2" key="1">
    <citation type="submission" date="2022-01" db="EMBL/GenBank/DDBJ databases">
        <authorList>
            <person name="Xiong W."/>
            <person name="Schranz E."/>
        </authorList>
    </citation>
    <scope>NUCLEOTIDE SEQUENCE [LARGE SCALE GENOMIC DNA]</scope>
</reference>
<proteinExistence type="predicted"/>
<keyword evidence="2" id="KW-1185">Reference proteome</keyword>
<sequence length="107" mass="12463">MQVSVLWARSHTRICKKTLTMASRTLDQKMDFGSLESMKKVCKGFVDVVTYISDEIFYFRERNMIPKSSTARQIQEWHCSVSFTVVFLSVADSKKNPHLSFYSRNII</sequence>
<accession>A0AAU9PS47</accession>
<name>A0AAU9PS47_9ASTR</name>
<dbReference type="Proteomes" id="UP001157418">
    <property type="component" value="Unassembled WGS sequence"/>
</dbReference>
<organism evidence="1 2">
    <name type="scientific">Lactuca virosa</name>
    <dbReference type="NCBI Taxonomy" id="75947"/>
    <lineage>
        <taxon>Eukaryota</taxon>
        <taxon>Viridiplantae</taxon>
        <taxon>Streptophyta</taxon>
        <taxon>Embryophyta</taxon>
        <taxon>Tracheophyta</taxon>
        <taxon>Spermatophyta</taxon>
        <taxon>Magnoliopsida</taxon>
        <taxon>eudicotyledons</taxon>
        <taxon>Gunneridae</taxon>
        <taxon>Pentapetalae</taxon>
        <taxon>asterids</taxon>
        <taxon>campanulids</taxon>
        <taxon>Asterales</taxon>
        <taxon>Asteraceae</taxon>
        <taxon>Cichorioideae</taxon>
        <taxon>Cichorieae</taxon>
        <taxon>Lactucinae</taxon>
        <taxon>Lactuca</taxon>
    </lineage>
</organism>
<dbReference type="EMBL" id="CAKMRJ010005745">
    <property type="protein sequence ID" value="CAH1452883.1"/>
    <property type="molecule type" value="Genomic_DNA"/>
</dbReference>